<organism evidence="2 3">
    <name type="scientific">Oceanitalea stevensii</name>
    <dbReference type="NCBI Taxonomy" id="2763072"/>
    <lineage>
        <taxon>Bacteria</taxon>
        <taxon>Bacillati</taxon>
        <taxon>Actinomycetota</taxon>
        <taxon>Actinomycetes</taxon>
        <taxon>Micrococcales</taxon>
        <taxon>Bogoriellaceae</taxon>
        <taxon>Georgenia</taxon>
    </lineage>
</organism>
<feature type="compositionally biased region" description="Low complexity" evidence="1">
    <location>
        <begin position="243"/>
        <end position="259"/>
    </location>
</feature>
<feature type="region of interest" description="Disordered" evidence="1">
    <location>
        <begin position="1"/>
        <end position="136"/>
    </location>
</feature>
<feature type="compositionally biased region" description="Pro residues" evidence="1">
    <location>
        <begin position="23"/>
        <end position="47"/>
    </location>
</feature>
<evidence type="ECO:0000256" key="1">
    <source>
        <dbReference type="SAM" id="MobiDB-lite"/>
    </source>
</evidence>
<dbReference type="Proteomes" id="UP000661894">
    <property type="component" value="Unassembled WGS sequence"/>
</dbReference>
<feature type="compositionally biased region" description="Basic and acidic residues" evidence="1">
    <location>
        <begin position="64"/>
        <end position="75"/>
    </location>
</feature>
<dbReference type="RefSeq" id="WP_251839244.1">
    <property type="nucleotide sequence ID" value="NZ_JACSPO010000002.1"/>
</dbReference>
<gene>
    <name evidence="2" type="ORF">H9624_07375</name>
</gene>
<feature type="compositionally biased region" description="Polar residues" evidence="1">
    <location>
        <begin position="106"/>
        <end position="136"/>
    </location>
</feature>
<evidence type="ECO:0000313" key="2">
    <source>
        <dbReference type="EMBL" id="MBD8062141.1"/>
    </source>
</evidence>
<proteinExistence type="predicted"/>
<accession>A0ABR8Z1D5</accession>
<sequence>MTEDFTRPAGNPEALGQDAGAPGRPPVGPPPPVAPPAPVTPPPPGAPAPVSTGPAHVAQDDDNGGAKEAAKEEASRLAGSAKEQAANVAGTAKDEVKQAAGEAKRQAQQLYRQGTSELSTQAGTQQQRLASGLRSFSSEMNQMADGTEEPGVATNVARWASQAADDAGRWLEDREPAELLEEVGRYARRNPGTFMLIAAGLGLAAGRIARSLKDMGDDDTGTSGATSASVHTSGQYGTGQYGTTGTTTTPVGYSTGTSPLSGTATPPPPMHTYGTDTSTSIEGDQPGGLR</sequence>
<keyword evidence="3" id="KW-1185">Reference proteome</keyword>
<feature type="compositionally biased region" description="Polar residues" evidence="1">
    <location>
        <begin position="221"/>
        <end position="231"/>
    </location>
</feature>
<reference evidence="2 3" key="1">
    <citation type="submission" date="2020-08" db="EMBL/GenBank/DDBJ databases">
        <title>A Genomic Blueprint of the Chicken Gut Microbiome.</title>
        <authorList>
            <person name="Gilroy R."/>
            <person name="Ravi A."/>
            <person name="Getino M."/>
            <person name="Pursley I."/>
            <person name="Horton D.L."/>
            <person name="Alikhan N.-F."/>
            <person name="Baker D."/>
            <person name="Gharbi K."/>
            <person name="Hall N."/>
            <person name="Watson M."/>
            <person name="Adriaenssens E.M."/>
            <person name="Foster-Nyarko E."/>
            <person name="Jarju S."/>
            <person name="Secka A."/>
            <person name="Antonio M."/>
            <person name="Oren A."/>
            <person name="Chaudhuri R."/>
            <person name="La Ragione R.M."/>
            <person name="Hildebrand F."/>
            <person name="Pallen M.J."/>
        </authorList>
    </citation>
    <scope>NUCLEOTIDE SEQUENCE [LARGE SCALE GENOMIC DNA]</scope>
    <source>
        <strain evidence="2 3">Sa1BUA1</strain>
    </source>
</reference>
<feature type="region of interest" description="Disordered" evidence="1">
    <location>
        <begin position="215"/>
        <end position="290"/>
    </location>
</feature>
<protein>
    <submittedName>
        <fullName evidence="2">Uncharacterized protein</fullName>
    </submittedName>
</protein>
<feature type="compositionally biased region" description="Basic and acidic residues" evidence="1">
    <location>
        <begin position="92"/>
        <end position="105"/>
    </location>
</feature>
<dbReference type="EMBL" id="JACSPO010000002">
    <property type="protein sequence ID" value="MBD8062141.1"/>
    <property type="molecule type" value="Genomic_DNA"/>
</dbReference>
<comment type="caution">
    <text evidence="2">The sequence shown here is derived from an EMBL/GenBank/DDBJ whole genome shotgun (WGS) entry which is preliminary data.</text>
</comment>
<name>A0ABR8Z1D5_9MICO</name>
<evidence type="ECO:0000313" key="3">
    <source>
        <dbReference type="Proteomes" id="UP000661894"/>
    </source>
</evidence>